<dbReference type="Proteomes" id="UP000239089">
    <property type="component" value="Unassembled WGS sequence"/>
</dbReference>
<keyword evidence="3" id="KW-1185">Reference proteome</keyword>
<gene>
    <name evidence="2" type="ORF">CCR94_06255</name>
</gene>
<reference evidence="2 3" key="1">
    <citation type="journal article" date="2018" name="Arch. Microbiol.">
        <title>New insights into the metabolic potential of the phototrophic purple bacterium Rhodopila globiformis DSM 161(T) from its draft genome sequence and evidence for a vanadium-dependent nitrogenase.</title>
        <authorList>
            <person name="Imhoff J.F."/>
            <person name="Rahn T."/>
            <person name="Kunzel S."/>
            <person name="Neulinger S.C."/>
        </authorList>
    </citation>
    <scope>NUCLEOTIDE SEQUENCE [LARGE SCALE GENOMIC DNA]</scope>
    <source>
        <strain evidence="2 3">DSM 16996</strain>
    </source>
</reference>
<evidence type="ECO:0000256" key="1">
    <source>
        <dbReference type="SAM" id="Phobius"/>
    </source>
</evidence>
<comment type="caution">
    <text evidence="2">The sequence shown here is derived from an EMBL/GenBank/DDBJ whole genome shotgun (WGS) entry which is preliminary data.</text>
</comment>
<dbReference type="AlphaFoldDB" id="A0A2S6NCB0"/>
<keyword evidence="1" id="KW-1133">Transmembrane helix</keyword>
<keyword evidence="1" id="KW-0472">Membrane</keyword>
<evidence type="ECO:0000313" key="3">
    <source>
        <dbReference type="Proteomes" id="UP000239089"/>
    </source>
</evidence>
<dbReference type="EMBL" id="NHSJ01000041">
    <property type="protein sequence ID" value="PPQ32248.1"/>
    <property type="molecule type" value="Genomic_DNA"/>
</dbReference>
<protein>
    <submittedName>
        <fullName evidence="2">Uncharacterized protein</fullName>
    </submittedName>
</protein>
<proteinExistence type="predicted"/>
<evidence type="ECO:0000313" key="2">
    <source>
        <dbReference type="EMBL" id="PPQ32248.1"/>
    </source>
</evidence>
<sequence>MERIMKSAVHTVTARSEQDLAWRVFGGFLLVLLVVAGGLKALFSKVFIDSQHAPDQGRSWLAEARSQASIATSYALMAKTMLQSSRRDNRQERQSRS</sequence>
<organism evidence="2 3">
    <name type="scientific">Rhodoblastus sphagnicola</name>
    <dbReference type="NCBI Taxonomy" id="333368"/>
    <lineage>
        <taxon>Bacteria</taxon>
        <taxon>Pseudomonadati</taxon>
        <taxon>Pseudomonadota</taxon>
        <taxon>Alphaproteobacteria</taxon>
        <taxon>Hyphomicrobiales</taxon>
        <taxon>Rhodoblastaceae</taxon>
        <taxon>Rhodoblastus</taxon>
    </lineage>
</organism>
<feature type="transmembrane region" description="Helical" evidence="1">
    <location>
        <begin position="20"/>
        <end position="43"/>
    </location>
</feature>
<keyword evidence="1" id="KW-0812">Transmembrane</keyword>
<accession>A0A2S6NCB0</accession>
<name>A0A2S6NCB0_9HYPH</name>